<keyword evidence="2" id="KW-1185">Reference proteome</keyword>
<dbReference type="Proteomes" id="UP000192257">
    <property type="component" value="Unassembled WGS sequence"/>
</dbReference>
<accession>A0A1X0NG27</accession>
<organism evidence="1 2">
    <name type="scientific">Trypanosoma theileri</name>
    <dbReference type="NCBI Taxonomy" id="67003"/>
    <lineage>
        <taxon>Eukaryota</taxon>
        <taxon>Discoba</taxon>
        <taxon>Euglenozoa</taxon>
        <taxon>Kinetoplastea</taxon>
        <taxon>Metakinetoplastina</taxon>
        <taxon>Trypanosomatida</taxon>
        <taxon>Trypanosomatidae</taxon>
        <taxon>Trypanosoma</taxon>
    </lineage>
</organism>
<dbReference type="EMBL" id="NBCO01000100">
    <property type="protein sequence ID" value="ORC82030.1"/>
    <property type="molecule type" value="Genomic_DNA"/>
</dbReference>
<evidence type="ECO:0000313" key="2">
    <source>
        <dbReference type="Proteomes" id="UP000192257"/>
    </source>
</evidence>
<sequence length="101" mass="11678">MVDPILAVNRILLALSLQKNPMPIVKKISLKMHQLPPTRIVRKVLTMQATVVLYRFKEVQTKNLNLRMALHPILMRNQSPPSPPPQQQHFLLSLQTTRRVI</sequence>
<proteinExistence type="predicted"/>
<comment type="caution">
    <text evidence="1">The sequence shown here is derived from an EMBL/GenBank/DDBJ whole genome shotgun (WGS) entry which is preliminary data.</text>
</comment>
<name>A0A1X0NG27_9TRYP</name>
<protein>
    <submittedName>
        <fullName evidence="1">Uncharacterized protein</fullName>
    </submittedName>
</protein>
<dbReference type="GeneID" id="39991374"/>
<evidence type="ECO:0000313" key="1">
    <source>
        <dbReference type="EMBL" id="ORC82030.1"/>
    </source>
</evidence>
<dbReference type="AlphaFoldDB" id="A0A1X0NG27"/>
<reference evidence="1 2" key="1">
    <citation type="submission" date="2017-03" db="EMBL/GenBank/DDBJ databases">
        <title>An alternative strategy for trypanosome survival in the mammalian bloodstream revealed through genome and transcriptome analysis of the ubiquitous bovine parasite Trypanosoma (Megatrypanum) theileri.</title>
        <authorList>
            <person name="Kelly S."/>
            <person name="Ivens A."/>
            <person name="Mott A."/>
            <person name="O'Neill E."/>
            <person name="Emms D."/>
            <person name="Macleod O."/>
            <person name="Voorheis P."/>
            <person name="Matthews J."/>
            <person name="Matthews K."/>
            <person name="Carrington M."/>
        </authorList>
    </citation>
    <scope>NUCLEOTIDE SEQUENCE [LARGE SCALE GENOMIC DNA]</scope>
    <source>
        <strain evidence="1">Edinburgh</strain>
    </source>
</reference>
<gene>
    <name evidence="1" type="ORF">TM35_001001020</name>
</gene>
<dbReference type="RefSeq" id="XP_028877106.1">
    <property type="nucleotide sequence ID" value="XM_029031594.1"/>
</dbReference>
<dbReference type="VEuPathDB" id="TriTrypDB:TM35_001001020"/>